<keyword evidence="1" id="KW-1133">Transmembrane helix</keyword>
<organism evidence="2 3">
    <name type="scientific">Sphingomonas tagetis</name>
    <dbReference type="NCBI Taxonomy" id="2949092"/>
    <lineage>
        <taxon>Bacteria</taxon>
        <taxon>Pseudomonadati</taxon>
        <taxon>Pseudomonadota</taxon>
        <taxon>Alphaproteobacteria</taxon>
        <taxon>Sphingomonadales</taxon>
        <taxon>Sphingomonadaceae</taxon>
        <taxon>Sphingomonas</taxon>
    </lineage>
</organism>
<dbReference type="EMBL" id="JAMLDX010000022">
    <property type="protein sequence ID" value="MCP3732755.1"/>
    <property type="molecule type" value="Genomic_DNA"/>
</dbReference>
<dbReference type="RefSeq" id="WP_254296435.1">
    <property type="nucleotide sequence ID" value="NZ_JAMLDX010000022.1"/>
</dbReference>
<comment type="caution">
    <text evidence="2">The sequence shown here is derived from an EMBL/GenBank/DDBJ whole genome shotgun (WGS) entry which is preliminary data.</text>
</comment>
<evidence type="ECO:0000313" key="2">
    <source>
        <dbReference type="EMBL" id="MCP3732755.1"/>
    </source>
</evidence>
<evidence type="ECO:0000256" key="1">
    <source>
        <dbReference type="SAM" id="Phobius"/>
    </source>
</evidence>
<gene>
    <name evidence="2" type="ORF">M9978_20255</name>
</gene>
<evidence type="ECO:0000313" key="3">
    <source>
        <dbReference type="Proteomes" id="UP001139451"/>
    </source>
</evidence>
<keyword evidence="3" id="KW-1185">Reference proteome</keyword>
<reference evidence="2" key="1">
    <citation type="submission" date="2022-05" db="EMBL/GenBank/DDBJ databases">
        <title>Sphingomonas sp. strain MG17 Genome sequencing and assembly.</title>
        <authorList>
            <person name="Kim I."/>
        </authorList>
    </citation>
    <scope>NUCLEOTIDE SEQUENCE</scope>
    <source>
        <strain evidence="2">MG17</strain>
    </source>
</reference>
<name>A0A9X2HUA9_9SPHN</name>
<proteinExistence type="predicted"/>
<sequence>MNGLVSPDPSPGALRLAVGGYVLLFVEFYLAMLRPDLALDLRWVVWPVTFVSAAAFMVALCGLPAPEDFGGRDGR</sequence>
<accession>A0A9X2HUA9</accession>
<keyword evidence="1" id="KW-0812">Transmembrane</keyword>
<dbReference type="Proteomes" id="UP001139451">
    <property type="component" value="Unassembled WGS sequence"/>
</dbReference>
<keyword evidence="1" id="KW-0472">Membrane</keyword>
<dbReference type="AlphaFoldDB" id="A0A9X2HUA9"/>
<feature type="transmembrane region" description="Helical" evidence="1">
    <location>
        <begin position="12"/>
        <end position="31"/>
    </location>
</feature>
<feature type="transmembrane region" description="Helical" evidence="1">
    <location>
        <begin position="43"/>
        <end position="65"/>
    </location>
</feature>
<protein>
    <submittedName>
        <fullName evidence="2">Uncharacterized protein</fullName>
    </submittedName>
</protein>